<gene>
    <name evidence="2" type="ORF">NS226_20870</name>
</gene>
<proteinExistence type="predicted"/>
<feature type="transmembrane region" description="Helical" evidence="1">
    <location>
        <begin position="119"/>
        <end position="138"/>
    </location>
</feature>
<feature type="transmembrane region" description="Helical" evidence="1">
    <location>
        <begin position="245"/>
        <end position="263"/>
    </location>
</feature>
<name>A0A175R336_9HYPH</name>
<evidence type="ECO:0008006" key="4">
    <source>
        <dbReference type="Google" id="ProtNLM"/>
    </source>
</evidence>
<organism evidence="2 3">
    <name type="scientific">Aureimonas ureilytica</name>
    <dbReference type="NCBI Taxonomy" id="401562"/>
    <lineage>
        <taxon>Bacteria</taxon>
        <taxon>Pseudomonadati</taxon>
        <taxon>Pseudomonadota</taxon>
        <taxon>Alphaproteobacteria</taxon>
        <taxon>Hyphomicrobiales</taxon>
        <taxon>Aurantimonadaceae</taxon>
        <taxon>Aureimonas</taxon>
    </lineage>
</organism>
<dbReference type="Proteomes" id="UP000078272">
    <property type="component" value="Unassembled WGS sequence"/>
</dbReference>
<feature type="transmembrane region" description="Helical" evidence="1">
    <location>
        <begin position="176"/>
        <end position="197"/>
    </location>
</feature>
<keyword evidence="1" id="KW-0812">Transmembrane</keyword>
<keyword evidence="1" id="KW-0472">Membrane</keyword>
<evidence type="ECO:0000313" key="2">
    <source>
        <dbReference type="EMBL" id="KTQ85158.1"/>
    </source>
</evidence>
<dbReference type="OrthoDB" id="8454704at2"/>
<evidence type="ECO:0000256" key="1">
    <source>
        <dbReference type="SAM" id="Phobius"/>
    </source>
</evidence>
<dbReference type="EMBL" id="LDPZ01000066">
    <property type="protein sequence ID" value="KTQ85158.1"/>
    <property type="molecule type" value="Genomic_DNA"/>
</dbReference>
<dbReference type="RefSeq" id="WP_058636600.1">
    <property type="nucleotide sequence ID" value="NZ_LDPZ01000066.1"/>
</dbReference>
<dbReference type="AlphaFoldDB" id="A0A175R336"/>
<evidence type="ECO:0000313" key="3">
    <source>
        <dbReference type="Proteomes" id="UP000078272"/>
    </source>
</evidence>
<feature type="transmembrane region" description="Helical" evidence="1">
    <location>
        <begin position="275"/>
        <end position="300"/>
    </location>
</feature>
<accession>A0A175R336</accession>
<dbReference type="STRING" id="401562.NS365_08270"/>
<protein>
    <recommendedName>
        <fullName evidence="4">DUF2232 domain-containing protein</fullName>
    </recommendedName>
</protein>
<comment type="caution">
    <text evidence="2">The sequence shown here is derived from an EMBL/GenBank/DDBJ whole genome shotgun (WGS) entry which is preliminary data.</text>
</comment>
<sequence length="316" mass="32172">MNPQALLIGLLAGLASALLFAGLVTQSSSAVGLAFVAPMPIMIASLGWGSVAGFVAALAAFGAVAGALGSFYAGLTILLSVGLPAAILGHLCGLARPADSEPAENDKRPALLWYPLERVLLAAALLSAFGCIVMGWLIGYNPAELAPEIAKALSSEASSAVSPEQMADLGRFVVTIIPYIQPAFLVLTLVICLYLSAAITRLSGRLPRPKDDIPAQAGLPRIALPLFAGALALCFVGGAAGLLGAVFTGALGCPLTMVGLAAMHRKSRGRAARGLMLFTAYAAILLLSIPLLAFLALGLFETAKSPADAAGTDNPR</sequence>
<dbReference type="PATRIC" id="fig|401562.3.peg.4608"/>
<reference evidence="2 3" key="1">
    <citation type="journal article" date="2016" name="Front. Microbiol.">
        <title>Genomic Resource of Rice Seed Associated Bacteria.</title>
        <authorList>
            <person name="Midha S."/>
            <person name="Bansal K."/>
            <person name="Sharma S."/>
            <person name="Kumar N."/>
            <person name="Patil P.P."/>
            <person name="Chaudhry V."/>
            <person name="Patil P.B."/>
        </authorList>
    </citation>
    <scope>NUCLEOTIDE SEQUENCE [LARGE SCALE GENOMIC DNA]</scope>
    <source>
        <strain evidence="2 3">NS226</strain>
    </source>
</reference>
<feature type="transmembrane region" description="Helical" evidence="1">
    <location>
        <begin position="218"/>
        <end position="239"/>
    </location>
</feature>
<keyword evidence="1" id="KW-1133">Transmembrane helix</keyword>